<dbReference type="EMBL" id="BAAAQR010000001">
    <property type="protein sequence ID" value="GAA2136857.1"/>
    <property type="molecule type" value="Genomic_DNA"/>
</dbReference>
<name>A0ABN2Z4V8_9ACTN</name>
<organism evidence="1 2">
    <name type="scientific">Nocardioides koreensis</name>
    <dbReference type="NCBI Taxonomy" id="433651"/>
    <lineage>
        <taxon>Bacteria</taxon>
        <taxon>Bacillati</taxon>
        <taxon>Actinomycetota</taxon>
        <taxon>Actinomycetes</taxon>
        <taxon>Propionibacteriales</taxon>
        <taxon>Nocardioidaceae</taxon>
        <taxon>Nocardioides</taxon>
    </lineage>
</organism>
<sequence>MSYVWYVSYGSNMSEARLAAYLEGGRPPGGARAHPGARDRTPPARSIPVDLPGSLYFAGESKQWGGGVAYYDHDTPGFTAARGYLVTAGQFADIAAQEMHRAPQEGDPIEEVVLGPLDGGRHTAGPGRYETLVEVGRHEDLPLLTFTAPHGLGHVPHAHPSSTYLATIGLGLRESRGWGEDEVADYFASVLPSVPAPRTGDELSRRVTGR</sequence>
<evidence type="ECO:0000313" key="1">
    <source>
        <dbReference type="EMBL" id="GAA2136857.1"/>
    </source>
</evidence>
<accession>A0ABN2Z4V8</accession>
<evidence type="ECO:0008006" key="3">
    <source>
        <dbReference type="Google" id="ProtNLM"/>
    </source>
</evidence>
<dbReference type="RefSeq" id="WP_344146604.1">
    <property type="nucleotide sequence ID" value="NZ_BAAAQR010000001.1"/>
</dbReference>
<keyword evidence="2" id="KW-1185">Reference proteome</keyword>
<comment type="caution">
    <text evidence="1">The sequence shown here is derived from an EMBL/GenBank/DDBJ whole genome shotgun (WGS) entry which is preliminary data.</text>
</comment>
<protein>
    <recommendedName>
        <fullName evidence="3">Histone deacetylase</fullName>
    </recommendedName>
</protein>
<gene>
    <name evidence="1" type="ORF">GCM10009844_03390</name>
</gene>
<dbReference type="Proteomes" id="UP001501771">
    <property type="component" value="Unassembled WGS sequence"/>
</dbReference>
<dbReference type="Gene3D" id="3.10.490.10">
    <property type="entry name" value="Gamma-glutamyl cyclotransferase-like"/>
    <property type="match status" value="1"/>
</dbReference>
<proteinExistence type="predicted"/>
<reference evidence="1 2" key="1">
    <citation type="journal article" date="2019" name="Int. J. Syst. Evol. Microbiol.">
        <title>The Global Catalogue of Microorganisms (GCM) 10K type strain sequencing project: providing services to taxonomists for standard genome sequencing and annotation.</title>
        <authorList>
            <consortium name="The Broad Institute Genomics Platform"/>
            <consortium name="The Broad Institute Genome Sequencing Center for Infectious Disease"/>
            <person name="Wu L."/>
            <person name="Ma J."/>
        </authorList>
    </citation>
    <scope>NUCLEOTIDE SEQUENCE [LARGE SCALE GENOMIC DNA]</scope>
    <source>
        <strain evidence="1 2">JCM 16022</strain>
    </source>
</reference>
<evidence type="ECO:0000313" key="2">
    <source>
        <dbReference type="Proteomes" id="UP001501771"/>
    </source>
</evidence>